<dbReference type="InterPro" id="IPR029476">
    <property type="entry name" value="DNase_NucA_NucB"/>
</dbReference>
<evidence type="ECO:0000256" key="2">
    <source>
        <dbReference type="SAM" id="SignalP"/>
    </source>
</evidence>
<feature type="domain" description="Deoxyribonuclease NucA/NucB" evidence="3">
    <location>
        <begin position="40"/>
        <end position="146"/>
    </location>
</feature>
<evidence type="ECO:0000259" key="3">
    <source>
        <dbReference type="Pfam" id="PF14040"/>
    </source>
</evidence>
<evidence type="ECO:0000256" key="1">
    <source>
        <dbReference type="SAM" id="MobiDB-lite"/>
    </source>
</evidence>
<protein>
    <recommendedName>
        <fullName evidence="3">Deoxyribonuclease NucA/NucB domain-containing protein</fullName>
    </recommendedName>
</protein>
<name>A0A8H5FM21_9AGAR</name>
<comment type="caution">
    <text evidence="4">The sequence shown here is derived from an EMBL/GenBank/DDBJ whole genome shotgun (WGS) entry which is preliminary data.</text>
</comment>
<feature type="chain" id="PRO_5034868119" description="Deoxyribonuclease NucA/NucB domain-containing protein" evidence="2">
    <location>
        <begin position="19"/>
        <end position="275"/>
    </location>
</feature>
<dbReference type="AlphaFoldDB" id="A0A8H5FM21"/>
<dbReference type="EMBL" id="JAACJM010000167">
    <property type="protein sequence ID" value="KAF5341323.1"/>
    <property type="molecule type" value="Genomic_DNA"/>
</dbReference>
<dbReference type="Proteomes" id="UP000559256">
    <property type="component" value="Unassembled WGS sequence"/>
</dbReference>
<feature type="region of interest" description="Disordered" evidence="1">
    <location>
        <begin position="186"/>
        <end position="224"/>
    </location>
</feature>
<dbReference type="OrthoDB" id="3259102at2759"/>
<keyword evidence="5" id="KW-1185">Reference proteome</keyword>
<dbReference type="Pfam" id="PF14040">
    <property type="entry name" value="DNase_NucA_NucB"/>
    <property type="match status" value="1"/>
</dbReference>
<evidence type="ECO:0000313" key="5">
    <source>
        <dbReference type="Proteomes" id="UP000559256"/>
    </source>
</evidence>
<proteinExistence type="predicted"/>
<keyword evidence="2" id="KW-0732">Signal</keyword>
<organism evidence="4 5">
    <name type="scientific">Tetrapyrgos nigripes</name>
    <dbReference type="NCBI Taxonomy" id="182062"/>
    <lineage>
        <taxon>Eukaryota</taxon>
        <taxon>Fungi</taxon>
        <taxon>Dikarya</taxon>
        <taxon>Basidiomycota</taxon>
        <taxon>Agaricomycotina</taxon>
        <taxon>Agaricomycetes</taxon>
        <taxon>Agaricomycetidae</taxon>
        <taxon>Agaricales</taxon>
        <taxon>Marasmiineae</taxon>
        <taxon>Marasmiaceae</taxon>
        <taxon>Tetrapyrgos</taxon>
    </lineage>
</organism>
<accession>A0A8H5FM21</accession>
<feature type="signal peptide" evidence="2">
    <location>
        <begin position="1"/>
        <end position="18"/>
    </location>
</feature>
<gene>
    <name evidence="4" type="ORF">D9758_016173</name>
</gene>
<evidence type="ECO:0000313" key="4">
    <source>
        <dbReference type="EMBL" id="KAF5341323.1"/>
    </source>
</evidence>
<sequence>MFASQAVILASFVSAVLAQVPPGFNLDCARYPDVCDNHCNAFTCHGLNSVLLHRDETAGDTGDDNRRRTAIGCGSNNYCPSGRDCDEYPYASTYDGGLGCYPDGFTGNAGDLTQIGVTRCVDPSQNSAHGADLANFYANFNVGNSDELLSKLTNCLLTVVFVPTIAPVSPLCDALATQGDLACPDESTGDYRSRTTPATPACPARGSRKRSILSMRSGRQDSRAMKRGIVYTDANQTMSFYGRSSTGPQVGGKVWTGSAEHPDGGFVSTITKVED</sequence>
<reference evidence="4 5" key="1">
    <citation type="journal article" date="2020" name="ISME J.">
        <title>Uncovering the hidden diversity of litter-decomposition mechanisms in mushroom-forming fungi.</title>
        <authorList>
            <person name="Floudas D."/>
            <person name="Bentzer J."/>
            <person name="Ahren D."/>
            <person name="Johansson T."/>
            <person name="Persson P."/>
            <person name="Tunlid A."/>
        </authorList>
    </citation>
    <scope>NUCLEOTIDE SEQUENCE [LARGE SCALE GENOMIC DNA]</scope>
    <source>
        <strain evidence="4 5">CBS 291.85</strain>
    </source>
</reference>